<dbReference type="Gene3D" id="3.40.50.11660">
    <property type="entry name" value="Glycosyl transferase family 10, C-terminal domain"/>
    <property type="match status" value="1"/>
</dbReference>
<dbReference type="EC" id="2.4.1.-" evidence="13"/>
<reference evidence="17" key="1">
    <citation type="submission" date="2013-09" db="EMBL/GenBank/DDBJ databases">
        <title>Corchorus olitorius genome sequencing.</title>
        <authorList>
            <person name="Alam M."/>
            <person name="Haque M.S."/>
            <person name="Islam M.S."/>
            <person name="Emdad E.M."/>
            <person name="Islam M.M."/>
            <person name="Ahmed B."/>
            <person name="Halim A."/>
            <person name="Hossen Q.M.M."/>
            <person name="Hossain M.Z."/>
            <person name="Ahmed R."/>
            <person name="Khan M.M."/>
            <person name="Islam R."/>
            <person name="Rashid M.M."/>
            <person name="Khan S.A."/>
            <person name="Rahman M.S."/>
            <person name="Alam M."/>
            <person name="Yahiya A.S."/>
            <person name="Khan M.S."/>
            <person name="Azam M.S."/>
            <person name="Haque T."/>
            <person name="Lashkar M.Z.H."/>
            <person name="Akhand A.I."/>
            <person name="Morshed G."/>
            <person name="Roy S."/>
            <person name="Uddin K.S."/>
            <person name="Rabeya T."/>
            <person name="Hossain A.S."/>
            <person name="Chowdhury A."/>
            <person name="Snigdha A.R."/>
            <person name="Mortoza M.S."/>
            <person name="Matin S.A."/>
            <person name="Hoque S.M.E."/>
            <person name="Islam M.K."/>
            <person name="Roy D.K."/>
            <person name="Haider R."/>
            <person name="Moosa M.M."/>
            <person name="Elias S.M."/>
            <person name="Hasan A.M."/>
            <person name="Jahan S."/>
            <person name="Shafiuddin M."/>
            <person name="Mahmood N."/>
            <person name="Shommy N.S."/>
        </authorList>
    </citation>
    <scope>NUCLEOTIDE SEQUENCE [LARGE SCALE GENOMIC DNA]</scope>
    <source>
        <strain evidence="17">cv. O-4</strain>
    </source>
</reference>
<dbReference type="AlphaFoldDB" id="A0A1R3GYN1"/>
<evidence type="ECO:0000256" key="1">
    <source>
        <dbReference type="ARBA" id="ARBA00004447"/>
    </source>
</evidence>
<dbReference type="InterPro" id="IPR055270">
    <property type="entry name" value="Glyco_tran_10_C"/>
</dbReference>
<evidence type="ECO:0000256" key="14">
    <source>
        <dbReference type="SAM" id="MobiDB-lite"/>
    </source>
</evidence>
<protein>
    <recommendedName>
        <fullName evidence="13">Fucosyltransferase</fullName>
        <ecNumber evidence="13">2.4.1.-</ecNumber>
    </recommendedName>
</protein>
<evidence type="ECO:0000256" key="10">
    <source>
        <dbReference type="ARBA" id="ARBA00023136"/>
    </source>
</evidence>
<evidence type="ECO:0000256" key="12">
    <source>
        <dbReference type="ARBA" id="ARBA00023316"/>
    </source>
</evidence>
<evidence type="ECO:0000256" key="6">
    <source>
        <dbReference type="ARBA" id="ARBA00022692"/>
    </source>
</evidence>
<dbReference type="OrthoDB" id="427096at2759"/>
<dbReference type="Proteomes" id="UP000187203">
    <property type="component" value="Unassembled WGS sequence"/>
</dbReference>
<comment type="similarity">
    <text evidence="3 13">Belongs to the glycosyltransferase 10 family.</text>
</comment>
<dbReference type="UniPathway" id="UPA00378"/>
<dbReference type="EMBL" id="AWUE01021139">
    <property type="protein sequence ID" value="OMO63225.1"/>
    <property type="molecule type" value="Genomic_DNA"/>
</dbReference>
<comment type="subcellular location">
    <subcellularLocation>
        <location evidence="1 13">Golgi apparatus</location>
        <location evidence="1 13">Golgi stack membrane</location>
        <topology evidence="1 13">Single-pass type II membrane protein</topology>
    </subcellularLocation>
</comment>
<keyword evidence="12" id="KW-0961">Cell wall biogenesis/degradation</keyword>
<keyword evidence="4 13" id="KW-0328">Glycosyltransferase</keyword>
<keyword evidence="10" id="KW-0472">Membrane</keyword>
<dbReference type="GO" id="GO:0071555">
    <property type="term" value="P:cell wall organization"/>
    <property type="evidence" value="ECO:0007669"/>
    <property type="project" value="UniProtKB-KW"/>
</dbReference>
<keyword evidence="8" id="KW-1133">Transmembrane helix</keyword>
<proteinExistence type="inferred from homology"/>
<keyword evidence="17" id="KW-1185">Reference proteome</keyword>
<keyword evidence="5 13" id="KW-0808">Transferase</keyword>
<sequence length="676" mass="75368">MGDNLRWNFPFPSPSSDPQACPSELTPTNSDSSASGVTIESSRDPTANARQDQTMVWTNEKHSLYLDFLEASFVKQLHCSMSLRGCHREEEILGPRPTQQLPAKGHNSSRQFSVPQDGCCHKINYESNDPLLDSTADSNDILGSPLLHHSASAGKSSSKAVPILRETSVLNNGIYLRSNTNFSCKSARIPEQHPILHSCNRTLSGCTIAEIAFLGRLDMAKNAAFFDSWPEMFYKSYSSGEAGVAGVERLGIRALGGDRNSGTESCEEWLEREDAVVYSRDFVKDPIWVSGAEQEWKTCGVSCTFGFDSSKKPDAAFGLPQQPGVASVLRSMESASYYSENNLAMARRRGYDIVMTTSLSSDVPVGYFSWAEYNLMAPVMPKTETALAAAFISNCGARNFRLEALIGLEKENIKIDSYGGCHRNRDGRVDKVEALKRYKFSLAFENSNEEDYVTEKFFQSLVAGTIPVVVGAPNIEDFAPAPGSVLHIKELEDVQSVAKRMKYLADNPDAYNQSLRWKYEGPSDSFKALVDMAAVHSSCRLCIHLATVIREKEEKSPGFKKRPCKCTRGSETVYHLYIRERGRFEMESIFLRSSNLTLDALEAAVLMKFKSLNHVPVWKQERPESLRGGNELKVYRIHPVGLTQRQALYTFKFKGDADLRSHIENNPCAKFEVIFV</sequence>
<comment type="pathway">
    <text evidence="2">Protein modification; protein glycosylation.</text>
</comment>
<dbReference type="Pfam" id="PF00852">
    <property type="entry name" value="Glyco_transf_10"/>
    <property type="match status" value="1"/>
</dbReference>
<dbReference type="STRING" id="93759.A0A1R3GYN1"/>
<accession>A0A1R3GYN1</accession>
<dbReference type="SUPFAM" id="SSF53756">
    <property type="entry name" value="UDP-Glycosyltransferase/glycogen phosphorylase"/>
    <property type="match status" value="1"/>
</dbReference>
<keyword evidence="7" id="KW-0735">Signal-anchor</keyword>
<keyword evidence="11" id="KW-0325">Glycoprotein</keyword>
<evidence type="ECO:0000256" key="3">
    <source>
        <dbReference type="ARBA" id="ARBA00008919"/>
    </source>
</evidence>
<dbReference type="InterPro" id="IPR038577">
    <property type="entry name" value="GT10-like_C_sf"/>
</dbReference>
<evidence type="ECO:0000256" key="7">
    <source>
        <dbReference type="ARBA" id="ARBA00022968"/>
    </source>
</evidence>
<organism evidence="16 17">
    <name type="scientific">Corchorus olitorius</name>
    <dbReference type="NCBI Taxonomy" id="93759"/>
    <lineage>
        <taxon>Eukaryota</taxon>
        <taxon>Viridiplantae</taxon>
        <taxon>Streptophyta</taxon>
        <taxon>Embryophyta</taxon>
        <taxon>Tracheophyta</taxon>
        <taxon>Spermatophyta</taxon>
        <taxon>Magnoliopsida</taxon>
        <taxon>eudicotyledons</taxon>
        <taxon>Gunneridae</taxon>
        <taxon>Pentapetalae</taxon>
        <taxon>rosids</taxon>
        <taxon>malvids</taxon>
        <taxon>Malvales</taxon>
        <taxon>Malvaceae</taxon>
        <taxon>Grewioideae</taxon>
        <taxon>Apeibeae</taxon>
        <taxon>Corchorus</taxon>
    </lineage>
</organism>
<dbReference type="PANTHER" id="PTHR11929">
    <property type="entry name" value="ALPHA- 1,3 -FUCOSYLTRANSFERASE"/>
    <property type="match status" value="1"/>
</dbReference>
<dbReference type="InterPro" id="IPR001503">
    <property type="entry name" value="Glyco_trans_10"/>
</dbReference>
<dbReference type="FunFam" id="3.40.50.11660:FF:000005">
    <property type="entry name" value="Glycoprotein 3-alpha-L-fucosyltransferase A"/>
    <property type="match status" value="1"/>
</dbReference>
<feature type="compositionally biased region" description="Polar residues" evidence="14">
    <location>
        <begin position="25"/>
        <end position="51"/>
    </location>
</feature>
<evidence type="ECO:0000313" key="16">
    <source>
        <dbReference type="EMBL" id="OMO63225.1"/>
    </source>
</evidence>
<feature type="region of interest" description="Disordered" evidence="14">
    <location>
        <begin position="1"/>
        <end position="51"/>
    </location>
</feature>
<evidence type="ECO:0000256" key="11">
    <source>
        <dbReference type="ARBA" id="ARBA00023180"/>
    </source>
</evidence>
<evidence type="ECO:0000259" key="15">
    <source>
        <dbReference type="Pfam" id="PF00852"/>
    </source>
</evidence>
<evidence type="ECO:0000256" key="4">
    <source>
        <dbReference type="ARBA" id="ARBA00022676"/>
    </source>
</evidence>
<gene>
    <name evidence="16" type="ORF">COLO4_32649</name>
</gene>
<feature type="domain" description="Fucosyltransferase C-terminal" evidence="15">
    <location>
        <begin position="384"/>
        <end position="548"/>
    </location>
</feature>
<evidence type="ECO:0000256" key="13">
    <source>
        <dbReference type="RuleBase" id="RU003832"/>
    </source>
</evidence>
<evidence type="ECO:0000256" key="8">
    <source>
        <dbReference type="ARBA" id="ARBA00022989"/>
    </source>
</evidence>
<dbReference type="GO" id="GO:0032580">
    <property type="term" value="C:Golgi cisterna membrane"/>
    <property type="evidence" value="ECO:0007669"/>
    <property type="project" value="UniProtKB-SubCell"/>
</dbReference>
<evidence type="ECO:0000256" key="5">
    <source>
        <dbReference type="ARBA" id="ARBA00022679"/>
    </source>
</evidence>
<evidence type="ECO:0000256" key="2">
    <source>
        <dbReference type="ARBA" id="ARBA00004922"/>
    </source>
</evidence>
<dbReference type="GO" id="GO:0008417">
    <property type="term" value="F:fucosyltransferase activity"/>
    <property type="evidence" value="ECO:0007669"/>
    <property type="project" value="InterPro"/>
</dbReference>
<evidence type="ECO:0000313" key="17">
    <source>
        <dbReference type="Proteomes" id="UP000187203"/>
    </source>
</evidence>
<dbReference type="PANTHER" id="PTHR11929:SF220">
    <property type="entry name" value="FUCOSYLTRANSFERASE"/>
    <property type="match status" value="1"/>
</dbReference>
<evidence type="ECO:0000256" key="9">
    <source>
        <dbReference type="ARBA" id="ARBA00023034"/>
    </source>
</evidence>
<keyword evidence="9 13" id="KW-0333">Golgi apparatus</keyword>
<name>A0A1R3GYN1_9ROSI</name>
<comment type="caution">
    <text evidence="16">The sequence shown here is derived from an EMBL/GenBank/DDBJ whole genome shotgun (WGS) entry which is preliminary data.</text>
</comment>
<keyword evidence="6 13" id="KW-0812">Transmembrane</keyword>